<dbReference type="Proteomes" id="UP000639772">
    <property type="component" value="Unassembled WGS sequence"/>
</dbReference>
<organism evidence="1 2">
    <name type="scientific">Vanilla planifolia</name>
    <name type="common">Vanilla</name>
    <dbReference type="NCBI Taxonomy" id="51239"/>
    <lineage>
        <taxon>Eukaryota</taxon>
        <taxon>Viridiplantae</taxon>
        <taxon>Streptophyta</taxon>
        <taxon>Embryophyta</taxon>
        <taxon>Tracheophyta</taxon>
        <taxon>Spermatophyta</taxon>
        <taxon>Magnoliopsida</taxon>
        <taxon>Liliopsida</taxon>
        <taxon>Asparagales</taxon>
        <taxon>Orchidaceae</taxon>
        <taxon>Vanilloideae</taxon>
        <taxon>Vanilleae</taxon>
        <taxon>Vanilla</taxon>
    </lineage>
</organism>
<sequence length="53" mass="5741">MASAVGSWLAGPARATSWFRAWVGHVRRGLKAVICMVEAKATQGASMRRPSRI</sequence>
<evidence type="ECO:0000313" key="1">
    <source>
        <dbReference type="EMBL" id="KAG0493224.1"/>
    </source>
</evidence>
<dbReference type="AlphaFoldDB" id="A0A835VA67"/>
<protein>
    <submittedName>
        <fullName evidence="1">Uncharacterized protein</fullName>
    </submittedName>
</protein>
<evidence type="ECO:0000313" key="2">
    <source>
        <dbReference type="Proteomes" id="UP000639772"/>
    </source>
</evidence>
<reference evidence="1 2" key="1">
    <citation type="journal article" date="2020" name="Nat. Food">
        <title>A phased Vanilla planifolia genome enables genetic improvement of flavour and production.</title>
        <authorList>
            <person name="Hasing T."/>
            <person name="Tang H."/>
            <person name="Brym M."/>
            <person name="Khazi F."/>
            <person name="Huang T."/>
            <person name="Chambers A.H."/>
        </authorList>
    </citation>
    <scope>NUCLEOTIDE SEQUENCE [LARGE SCALE GENOMIC DNA]</scope>
    <source>
        <tissue evidence="1">Leaf</tissue>
    </source>
</reference>
<dbReference type="EMBL" id="JADCNM010000002">
    <property type="protein sequence ID" value="KAG0493224.1"/>
    <property type="molecule type" value="Genomic_DNA"/>
</dbReference>
<proteinExistence type="predicted"/>
<accession>A0A835VA67</accession>
<comment type="caution">
    <text evidence="1">The sequence shown here is derived from an EMBL/GenBank/DDBJ whole genome shotgun (WGS) entry which is preliminary data.</text>
</comment>
<name>A0A835VA67_VANPL</name>
<gene>
    <name evidence="1" type="ORF">HPP92_004218</name>
</gene>